<sequence>MRSIAAAEPGGSNLWSHHISRLLRISLMRRSTFGSERYPFIIWWVCNIDLYALLSGAGTGEFVGAMVKGNMLPGPDTLMYPTSPTGFSMIYPEENDSLPMILQMHYDTFVLAIRLGFLAADLRREAMSSRFLAGSIGPTPFVHPTSRLKKLMELRNSLRLLWESPNAIWLRQNMSGFPPRSVELWQQVSGRS</sequence>
<name>A0ABR3XYF4_9EURO</name>
<evidence type="ECO:0000313" key="1">
    <source>
        <dbReference type="EMBL" id="KAL1881046.1"/>
    </source>
</evidence>
<gene>
    <name evidence="1" type="ORF">Plec18167_003588</name>
</gene>
<reference evidence="1 2" key="1">
    <citation type="journal article" date="2024" name="IMA Fungus">
        <title>IMA Genome - F19 : A genome assembly and annotation guide to empower mycologists, including annotated draft genome sequences of Ceratocystis pirilliformis, Diaporthe australafricana, Fusarium ophioides, Paecilomyces lecythidis, and Sporothrix stenoceras.</title>
        <authorList>
            <person name="Aylward J."/>
            <person name="Wilson A.M."/>
            <person name="Visagie C.M."/>
            <person name="Spraker J."/>
            <person name="Barnes I."/>
            <person name="Buitendag C."/>
            <person name="Ceriani C."/>
            <person name="Del Mar Angel L."/>
            <person name="du Plessis D."/>
            <person name="Fuchs T."/>
            <person name="Gasser K."/>
            <person name="Kramer D."/>
            <person name="Li W."/>
            <person name="Munsamy K."/>
            <person name="Piso A."/>
            <person name="Price J.L."/>
            <person name="Sonnekus B."/>
            <person name="Thomas C."/>
            <person name="van der Nest A."/>
            <person name="van Dijk A."/>
            <person name="van Heerden A."/>
            <person name="van Vuuren N."/>
            <person name="Yilmaz N."/>
            <person name="Duong T.A."/>
            <person name="van der Merwe N.A."/>
            <person name="Wingfield M.J."/>
            <person name="Wingfield B.D."/>
        </authorList>
    </citation>
    <scope>NUCLEOTIDE SEQUENCE [LARGE SCALE GENOMIC DNA]</scope>
    <source>
        <strain evidence="1 2">CMW 18167</strain>
    </source>
</reference>
<evidence type="ECO:0000313" key="2">
    <source>
        <dbReference type="Proteomes" id="UP001583193"/>
    </source>
</evidence>
<keyword evidence="2" id="KW-1185">Reference proteome</keyword>
<dbReference type="Proteomes" id="UP001583193">
    <property type="component" value="Unassembled WGS sequence"/>
</dbReference>
<proteinExistence type="predicted"/>
<protein>
    <submittedName>
        <fullName evidence="1">Uncharacterized protein</fullName>
    </submittedName>
</protein>
<comment type="caution">
    <text evidence="1">The sequence shown here is derived from an EMBL/GenBank/DDBJ whole genome shotgun (WGS) entry which is preliminary data.</text>
</comment>
<accession>A0ABR3XYF4</accession>
<dbReference type="EMBL" id="JAVDPF010000008">
    <property type="protein sequence ID" value="KAL1881046.1"/>
    <property type="molecule type" value="Genomic_DNA"/>
</dbReference>
<organism evidence="1 2">
    <name type="scientific">Paecilomyces lecythidis</name>
    <dbReference type="NCBI Taxonomy" id="3004212"/>
    <lineage>
        <taxon>Eukaryota</taxon>
        <taxon>Fungi</taxon>
        <taxon>Dikarya</taxon>
        <taxon>Ascomycota</taxon>
        <taxon>Pezizomycotina</taxon>
        <taxon>Eurotiomycetes</taxon>
        <taxon>Eurotiomycetidae</taxon>
        <taxon>Eurotiales</taxon>
        <taxon>Thermoascaceae</taxon>
        <taxon>Paecilomyces</taxon>
    </lineage>
</organism>